<comment type="similarity">
    <text evidence="1">Belongs to the isochorismatase family.</text>
</comment>
<gene>
    <name evidence="4" type="ORF">PV07_02283</name>
</gene>
<feature type="domain" description="Isochorismatase-like" evidence="3">
    <location>
        <begin position="5"/>
        <end position="188"/>
    </location>
</feature>
<dbReference type="GeneID" id="27341477"/>
<dbReference type="PANTHER" id="PTHR43540">
    <property type="entry name" value="PEROXYUREIDOACRYLATE/UREIDOACRYLATE AMIDOHYDROLASE-RELATED"/>
    <property type="match status" value="1"/>
</dbReference>
<dbReference type="VEuPathDB" id="FungiDB:PV07_02283"/>
<dbReference type="RefSeq" id="XP_016255812.1">
    <property type="nucleotide sequence ID" value="XM_016388884.1"/>
</dbReference>
<dbReference type="CDD" id="cd00431">
    <property type="entry name" value="cysteine_hydrolases"/>
    <property type="match status" value="1"/>
</dbReference>
<accession>A0A0D2A5G7</accession>
<dbReference type="Gene3D" id="3.40.50.850">
    <property type="entry name" value="Isochorismatase-like"/>
    <property type="match status" value="1"/>
</dbReference>
<evidence type="ECO:0000256" key="2">
    <source>
        <dbReference type="ARBA" id="ARBA00022801"/>
    </source>
</evidence>
<dbReference type="Proteomes" id="UP000054466">
    <property type="component" value="Unassembled WGS sequence"/>
</dbReference>
<dbReference type="EMBL" id="KN847040">
    <property type="protein sequence ID" value="KIW35596.1"/>
    <property type="molecule type" value="Genomic_DNA"/>
</dbReference>
<dbReference type="OrthoDB" id="4491390at2759"/>
<dbReference type="InterPro" id="IPR050272">
    <property type="entry name" value="Isochorismatase-like_hydrls"/>
</dbReference>
<evidence type="ECO:0000313" key="5">
    <source>
        <dbReference type="Proteomes" id="UP000054466"/>
    </source>
</evidence>
<organism evidence="4 5">
    <name type="scientific">Cladophialophora immunda</name>
    <dbReference type="NCBI Taxonomy" id="569365"/>
    <lineage>
        <taxon>Eukaryota</taxon>
        <taxon>Fungi</taxon>
        <taxon>Dikarya</taxon>
        <taxon>Ascomycota</taxon>
        <taxon>Pezizomycotina</taxon>
        <taxon>Eurotiomycetes</taxon>
        <taxon>Chaetothyriomycetidae</taxon>
        <taxon>Chaetothyriales</taxon>
        <taxon>Herpotrichiellaceae</taxon>
        <taxon>Cladophialophora</taxon>
    </lineage>
</organism>
<dbReference type="AlphaFoldDB" id="A0A0D2A5G7"/>
<proteinExistence type="inferred from homology"/>
<dbReference type="Pfam" id="PF00857">
    <property type="entry name" value="Isochorismatase"/>
    <property type="match status" value="1"/>
</dbReference>
<protein>
    <recommendedName>
        <fullName evidence="3">Isochorismatase-like domain-containing protein</fullName>
    </recommendedName>
</protein>
<dbReference type="PANTHER" id="PTHR43540:SF16">
    <property type="entry name" value="ISOCHORISMATASE-LIKE DOMAIN-CONTAINING PROTEIN"/>
    <property type="match status" value="1"/>
</dbReference>
<dbReference type="STRING" id="569365.A0A0D2A5G7"/>
<name>A0A0D2A5G7_9EURO</name>
<dbReference type="GO" id="GO:0016787">
    <property type="term" value="F:hydrolase activity"/>
    <property type="evidence" value="ECO:0007669"/>
    <property type="project" value="UniProtKB-KW"/>
</dbReference>
<dbReference type="InterPro" id="IPR000868">
    <property type="entry name" value="Isochorismatase-like_dom"/>
</dbReference>
<dbReference type="SUPFAM" id="SSF52499">
    <property type="entry name" value="Isochorismatase-like hydrolases"/>
    <property type="match status" value="1"/>
</dbReference>
<dbReference type="HOGENOM" id="CLU_024509_0_0_1"/>
<keyword evidence="2" id="KW-0378">Hydrolase</keyword>
<keyword evidence="5" id="KW-1185">Reference proteome</keyword>
<reference evidence="4 5" key="1">
    <citation type="submission" date="2015-01" db="EMBL/GenBank/DDBJ databases">
        <title>The Genome Sequence of Cladophialophora immunda CBS83496.</title>
        <authorList>
            <consortium name="The Broad Institute Genomics Platform"/>
            <person name="Cuomo C."/>
            <person name="de Hoog S."/>
            <person name="Gorbushina A."/>
            <person name="Stielow B."/>
            <person name="Teixiera M."/>
            <person name="Abouelleil A."/>
            <person name="Chapman S.B."/>
            <person name="Priest M."/>
            <person name="Young S.K."/>
            <person name="Wortman J."/>
            <person name="Nusbaum C."/>
            <person name="Birren B."/>
        </authorList>
    </citation>
    <scope>NUCLEOTIDE SEQUENCE [LARGE SCALE GENOMIC DNA]</scope>
    <source>
        <strain evidence="4 5">CBS 83496</strain>
    </source>
</reference>
<dbReference type="InterPro" id="IPR036380">
    <property type="entry name" value="Isochorismatase-like_sf"/>
</dbReference>
<evidence type="ECO:0000259" key="3">
    <source>
        <dbReference type="Pfam" id="PF00857"/>
    </source>
</evidence>
<sequence>MTNQTAVILIDPYNDFLHPKGKLNPRLAESIAATGTIEHLKEVVATARKNKIPIYYCLHCQTDKYSFQGWQMMNWSLTGLKENLVFEKGSWGAEIYEGLEPNPDNGDVVVSQHLNSSSFQNTDLDYQLRQRGIRNLVLAGLVTNTCIEATARYGYELGYNLTMISDGTAGFSTEQKDAATNLIWPLFANRILTCGLEEPECHRCVSRGIKCSGPNNDRIYVHRNAENMRTQSHRGALRVAMQRRTAHYEPSLDPETQARTAAASTTLEALQRLVRSTQASLLSASASLTAKPVELFYSTVLDAFQPKHDTGVFSGDRVPSSATEGDCSSVAVCIRSLLPLAQQSERHIMDQSIFSLLTMYLSLLVKDPKLTEMARAAYTSAVGEFRLFIGSRFPAELAHPQTSYCQLFLALSTALQLFEYVNDMGETRSGFLTHHEGMLKLLQISGPGVYQSPYLLQSFSGIRGITVFVALQKRRPIFLSEPKWIYTPFLSRPKTRRELLHDIALGIPALLRRTDDLVPSLAQGPQGDLTGPSDRVQRLRIAQQLVTDFATVKSDLEAWFQNFKQSYAPAPIYWNTETVMDSAHAYTDPVCVPDLEDPKYQLRFRDGQKAGVLICYWSFLLELLMSLIDVQTAVASLARSEQPANEVEDLVEAVCGDLGANRAAADDSAFLILQSTPYLTCCLEGIFVTQSPLSLVQRYFAR</sequence>
<evidence type="ECO:0000313" key="4">
    <source>
        <dbReference type="EMBL" id="KIW35596.1"/>
    </source>
</evidence>
<evidence type="ECO:0000256" key="1">
    <source>
        <dbReference type="ARBA" id="ARBA00006336"/>
    </source>
</evidence>